<geneLocation type="mitochondrion" evidence="21"/>
<dbReference type="EC" id="7.1.1.2" evidence="4"/>
<evidence type="ECO:0000256" key="7">
    <source>
        <dbReference type="ARBA" id="ARBA00022660"/>
    </source>
</evidence>
<evidence type="ECO:0000256" key="18">
    <source>
        <dbReference type="ARBA" id="ARBA00049551"/>
    </source>
</evidence>
<evidence type="ECO:0000256" key="13">
    <source>
        <dbReference type="ARBA" id="ARBA00023027"/>
    </source>
</evidence>
<reference evidence="21" key="1">
    <citation type="journal article" date="2010" name="Genome Biol. Evol.">
        <title>Ecdysozoan mitogenomics: evidence for a common origin of the legged invertebrates, the Panarthropoda.</title>
        <authorList>
            <person name="Rota-Stabelli O."/>
            <person name="Kayal E."/>
            <person name="Gleeson D."/>
            <person name="Daub J."/>
            <person name="Boore J.L."/>
            <person name="Telford M.J."/>
            <person name="Pisani D."/>
            <person name="Blaxter M."/>
            <person name="Lavrov D.V."/>
        </authorList>
    </citation>
    <scope>NUCLEOTIDE SEQUENCE</scope>
</reference>
<dbReference type="GO" id="GO:0016491">
    <property type="term" value="F:oxidoreductase activity"/>
    <property type="evidence" value="ECO:0007669"/>
    <property type="project" value="UniProtKB-KW"/>
</dbReference>
<evidence type="ECO:0000256" key="4">
    <source>
        <dbReference type="ARBA" id="ARBA00012944"/>
    </source>
</evidence>
<evidence type="ECO:0000256" key="12">
    <source>
        <dbReference type="ARBA" id="ARBA00022989"/>
    </source>
</evidence>
<evidence type="ECO:0000256" key="19">
    <source>
        <dbReference type="SAM" id="Phobius"/>
    </source>
</evidence>
<name>F8RJC3_9BILA</name>
<evidence type="ECO:0000256" key="10">
    <source>
        <dbReference type="ARBA" id="ARBA00022967"/>
    </source>
</evidence>
<keyword evidence="7" id="KW-0679">Respiratory chain</keyword>
<comment type="catalytic activity">
    <reaction evidence="18">
        <text>a ubiquinone + NADH + 5 H(+)(in) = a ubiquinol + NAD(+) + 4 H(+)(out)</text>
        <dbReference type="Rhea" id="RHEA:29091"/>
        <dbReference type="Rhea" id="RHEA-COMP:9565"/>
        <dbReference type="Rhea" id="RHEA-COMP:9566"/>
        <dbReference type="ChEBI" id="CHEBI:15378"/>
        <dbReference type="ChEBI" id="CHEBI:16389"/>
        <dbReference type="ChEBI" id="CHEBI:17976"/>
        <dbReference type="ChEBI" id="CHEBI:57540"/>
        <dbReference type="ChEBI" id="CHEBI:57945"/>
        <dbReference type="EC" id="7.1.1.2"/>
    </reaction>
</comment>
<evidence type="ECO:0000256" key="8">
    <source>
        <dbReference type="ARBA" id="ARBA00022692"/>
    </source>
</evidence>
<protein>
    <recommendedName>
        <fullName evidence="5">NADH-ubiquinone oxidoreductase chain 2</fullName>
        <ecNumber evidence="4">7.1.1.2</ecNumber>
    </recommendedName>
    <alternativeName>
        <fullName evidence="17">NADH dehydrogenase subunit 2</fullName>
    </alternativeName>
</protein>
<keyword evidence="15 21" id="KW-0496">Mitochondrion</keyword>
<dbReference type="GO" id="GO:0005743">
    <property type="term" value="C:mitochondrial inner membrane"/>
    <property type="evidence" value="ECO:0007669"/>
    <property type="project" value="UniProtKB-SubCell"/>
</dbReference>
<comment type="subcellular location">
    <subcellularLocation>
        <location evidence="2">Mitochondrion inner membrane</location>
        <topology evidence="2">Multi-pass membrane protein</topology>
    </subcellularLocation>
</comment>
<evidence type="ECO:0000256" key="16">
    <source>
        <dbReference type="ARBA" id="ARBA00023136"/>
    </source>
</evidence>
<keyword evidence="9" id="KW-0999">Mitochondrion inner membrane</keyword>
<keyword evidence="6" id="KW-0813">Transport</keyword>
<keyword evidence="21" id="KW-0560">Oxidoreductase</keyword>
<keyword evidence="14" id="KW-0830">Ubiquinone</keyword>
<feature type="transmembrane region" description="Helical" evidence="19">
    <location>
        <begin position="68"/>
        <end position="96"/>
    </location>
</feature>
<evidence type="ECO:0000256" key="5">
    <source>
        <dbReference type="ARBA" id="ARBA00021008"/>
    </source>
</evidence>
<dbReference type="EMBL" id="HM600784">
    <property type="protein sequence ID" value="ADK97605.1"/>
    <property type="molecule type" value="Genomic_DNA"/>
</dbReference>
<dbReference type="GO" id="GO:0008137">
    <property type="term" value="F:NADH dehydrogenase (ubiquinone) activity"/>
    <property type="evidence" value="ECO:0007669"/>
    <property type="project" value="UniProtKB-EC"/>
</dbReference>
<keyword evidence="8 19" id="KW-0812">Transmembrane</keyword>
<evidence type="ECO:0000256" key="15">
    <source>
        <dbReference type="ARBA" id="ARBA00023128"/>
    </source>
</evidence>
<comment type="function">
    <text evidence="1">Core subunit of the mitochondrial membrane respiratory chain NADH dehydrogenase (Complex I) that is believed to belong to the minimal assembly required for catalysis. Complex I functions in the transfer of electrons from NADH to the respiratory chain. The immediate electron acceptor for the enzyme is believed to be ubiquinone.</text>
</comment>
<keyword evidence="11" id="KW-0249">Electron transport</keyword>
<feature type="transmembrane region" description="Helical" evidence="19">
    <location>
        <begin position="220"/>
        <end position="239"/>
    </location>
</feature>
<evidence type="ECO:0000256" key="2">
    <source>
        <dbReference type="ARBA" id="ARBA00004448"/>
    </source>
</evidence>
<evidence type="ECO:0000256" key="14">
    <source>
        <dbReference type="ARBA" id="ARBA00023075"/>
    </source>
</evidence>
<sequence length="311" mass="36374">MNKNFPLIILFYSISLSAPFSLSNWFSLWMTLEMNTLSFLTLYLFFFKSNKFSENAMTYFLIQAISSIILMSSFFNILCFSTFFDISILFFFSILLKLAVAPNHSWLIPLTLSSPWLLTFLLLTLQKIIPIIFLESSQMELNFLILLFSLISAVTGSMKNLISKSLKMLLILSSISNMSWILIGVMISSMLWKFFFLIYFFSLNFIFLSKEKNQNFNYSLMIFLNLLSIGGIPPMMGFFPKLNICAELLNLNLKFIFVLLFILSILDLFVYLRQTYFVNFSTPATLIWQHQMKKPLKTWMILNFIIFLMML</sequence>
<feature type="domain" description="NADH:quinone oxidoreductase/Mrp antiporter transmembrane" evidence="20">
    <location>
        <begin position="24"/>
        <end position="265"/>
    </location>
</feature>
<evidence type="ECO:0000256" key="17">
    <source>
        <dbReference type="ARBA" id="ARBA00031028"/>
    </source>
</evidence>
<keyword evidence="13" id="KW-0520">NAD</keyword>
<feature type="transmembrane region" description="Helical" evidence="19">
    <location>
        <begin position="178"/>
        <end position="208"/>
    </location>
</feature>
<feature type="transmembrane region" description="Helical" evidence="19">
    <location>
        <begin position="141"/>
        <end position="158"/>
    </location>
</feature>
<evidence type="ECO:0000256" key="6">
    <source>
        <dbReference type="ARBA" id="ARBA00022448"/>
    </source>
</evidence>
<comment type="similarity">
    <text evidence="3">Belongs to the complex I subunit 2 family.</text>
</comment>
<evidence type="ECO:0000256" key="11">
    <source>
        <dbReference type="ARBA" id="ARBA00022982"/>
    </source>
</evidence>
<proteinExistence type="inferred from homology"/>
<feature type="transmembrane region" description="Helical" evidence="19">
    <location>
        <begin position="251"/>
        <end position="273"/>
    </location>
</feature>
<evidence type="ECO:0000259" key="20">
    <source>
        <dbReference type="Pfam" id="PF00361"/>
    </source>
</evidence>
<keyword evidence="10" id="KW-1278">Translocase</keyword>
<evidence type="ECO:0000256" key="9">
    <source>
        <dbReference type="ARBA" id="ARBA00022792"/>
    </source>
</evidence>
<dbReference type="PANTHER" id="PTHR46552">
    <property type="entry name" value="NADH-UBIQUINONE OXIDOREDUCTASE CHAIN 2"/>
    <property type="match status" value="1"/>
</dbReference>
<dbReference type="AlphaFoldDB" id="F8RJC3"/>
<evidence type="ECO:0000313" key="21">
    <source>
        <dbReference type="EMBL" id="ADK97605.1"/>
    </source>
</evidence>
<keyword evidence="12 19" id="KW-1133">Transmembrane helix</keyword>
<evidence type="ECO:0000256" key="3">
    <source>
        <dbReference type="ARBA" id="ARBA00007012"/>
    </source>
</evidence>
<dbReference type="PANTHER" id="PTHR46552:SF1">
    <property type="entry name" value="NADH-UBIQUINONE OXIDOREDUCTASE CHAIN 2"/>
    <property type="match status" value="1"/>
</dbReference>
<keyword evidence="16 19" id="KW-0472">Membrane</keyword>
<evidence type="ECO:0000256" key="1">
    <source>
        <dbReference type="ARBA" id="ARBA00003257"/>
    </source>
</evidence>
<dbReference type="GO" id="GO:0006120">
    <property type="term" value="P:mitochondrial electron transport, NADH to ubiquinone"/>
    <property type="evidence" value="ECO:0007669"/>
    <property type="project" value="TreeGrafter"/>
</dbReference>
<gene>
    <name evidence="21" type="primary">nad2</name>
</gene>
<dbReference type="Pfam" id="PF00361">
    <property type="entry name" value="Proton_antipo_M"/>
    <property type="match status" value="1"/>
</dbReference>
<accession>F8RJC3</accession>
<dbReference type="InterPro" id="IPR050175">
    <property type="entry name" value="Complex_I_Subunit_2"/>
</dbReference>
<organism evidence="21">
    <name type="scientific">Thulinius sp. DVL-2010</name>
    <dbReference type="NCBI Taxonomy" id="867920"/>
    <lineage>
        <taxon>Eukaryota</taxon>
        <taxon>Metazoa</taxon>
        <taxon>Ecdysozoa</taxon>
        <taxon>Tardigrada</taxon>
        <taxon>Eutardigrada</taxon>
        <taxon>Parachela</taxon>
        <taxon>Isohypsibioidea</taxon>
        <taxon>Doryphoribiidae</taxon>
        <taxon>Thulinius</taxon>
    </lineage>
</organism>
<feature type="transmembrane region" description="Helical" evidence="19">
    <location>
        <begin position="116"/>
        <end position="134"/>
    </location>
</feature>
<dbReference type="InterPro" id="IPR001750">
    <property type="entry name" value="ND/Mrp_TM"/>
</dbReference>